<evidence type="ECO:0000313" key="2">
    <source>
        <dbReference type="EMBL" id="KAE8282564.1"/>
    </source>
</evidence>
<dbReference type="Proteomes" id="UP000424527">
    <property type="component" value="Unassembled WGS sequence"/>
</dbReference>
<protein>
    <recommendedName>
        <fullName evidence="4">LINE-1 type transposase domain-containing protein 1</fullName>
    </recommendedName>
</protein>
<comment type="caution">
    <text evidence="2">The sequence shown here is derived from an EMBL/GenBank/DDBJ whole genome shotgun (WGS) entry which is preliminary data.</text>
</comment>
<accession>A0A0F8CLX8</accession>
<feature type="region of interest" description="Disordered" evidence="1">
    <location>
        <begin position="1"/>
        <end position="38"/>
    </location>
</feature>
<evidence type="ECO:0000256" key="1">
    <source>
        <dbReference type="SAM" id="MobiDB-lite"/>
    </source>
</evidence>
<dbReference type="AlphaFoldDB" id="A0A0F8CLX8"/>
<sequence length="275" mass="30835">MPRSTKNLSKKTPANVENEGEPSVSSGMPSADANSGSMESDIVQALDRITDNLTKAVVARVGEAEKRIADVEAAATSSEARLAYLEKQVHDVREHIDDLNNRGRRCNIRIVGLPEGSEGSDSVKFFERCIPEFLQMDTKAGRLKLDRAHRSLALKPGTGQCPRPLIVKFHNFTDKQRVMEAACRLGSRRSNQEDPTHKEPRISFFNDYSVEVVWRCKAFDDIKAQLRKMNMDYALLCPDTLKVMVNGTQRRFDTPKEAASLLHSLEQRCEDTASQ</sequence>
<organism evidence="2 3">
    <name type="scientific">Larimichthys crocea</name>
    <name type="common">Large yellow croaker</name>
    <name type="synonym">Pseudosciaena crocea</name>
    <dbReference type="NCBI Taxonomy" id="215358"/>
    <lineage>
        <taxon>Eukaryota</taxon>
        <taxon>Metazoa</taxon>
        <taxon>Chordata</taxon>
        <taxon>Craniata</taxon>
        <taxon>Vertebrata</taxon>
        <taxon>Euteleostomi</taxon>
        <taxon>Actinopterygii</taxon>
        <taxon>Neopterygii</taxon>
        <taxon>Teleostei</taxon>
        <taxon>Neoteleostei</taxon>
        <taxon>Acanthomorphata</taxon>
        <taxon>Eupercaria</taxon>
        <taxon>Sciaenidae</taxon>
        <taxon>Larimichthys</taxon>
    </lineage>
</organism>
<name>A0A0F8CLX8_LARCR</name>
<proteinExistence type="predicted"/>
<dbReference type="Gene3D" id="3.30.70.1820">
    <property type="entry name" value="L1 transposable element, RRM domain"/>
    <property type="match status" value="1"/>
</dbReference>
<evidence type="ECO:0008006" key="4">
    <source>
        <dbReference type="Google" id="ProtNLM"/>
    </source>
</evidence>
<dbReference type="EMBL" id="REGW02000019">
    <property type="protein sequence ID" value="KAE8282564.1"/>
    <property type="molecule type" value="Genomic_DNA"/>
</dbReference>
<reference evidence="2 3" key="1">
    <citation type="submission" date="2019-07" db="EMBL/GenBank/DDBJ databases">
        <title>Chromosome genome assembly for large yellow croaker.</title>
        <authorList>
            <person name="Xiao S."/>
        </authorList>
    </citation>
    <scope>NUCLEOTIDE SEQUENCE [LARGE SCALE GENOMIC DNA]</scope>
    <source>
        <strain evidence="2">JMULYC20181020</strain>
        <tissue evidence="2">Muscle</tissue>
    </source>
</reference>
<dbReference type="InterPro" id="IPR004244">
    <property type="entry name" value="Transposase_22"/>
</dbReference>
<feature type="compositionally biased region" description="Polar residues" evidence="1">
    <location>
        <begin position="23"/>
        <end position="38"/>
    </location>
</feature>
<evidence type="ECO:0000313" key="3">
    <source>
        <dbReference type="Proteomes" id="UP000424527"/>
    </source>
</evidence>
<gene>
    <name evidence="2" type="ORF">D5F01_LYC19975</name>
</gene>
<keyword evidence="3" id="KW-1185">Reference proteome</keyword>
<dbReference type="PANTHER" id="PTHR11505">
    <property type="entry name" value="L1 TRANSPOSABLE ELEMENT-RELATED"/>
    <property type="match status" value="1"/>
</dbReference>
<dbReference type="FunFam" id="3.30.70.1820:FF:000004">
    <property type="entry name" value="Uncharacterized protein"/>
    <property type="match status" value="1"/>
</dbReference>
<feature type="compositionally biased region" description="Polar residues" evidence="1">
    <location>
        <begin position="1"/>
        <end position="12"/>
    </location>
</feature>